<evidence type="ECO:0000256" key="1">
    <source>
        <dbReference type="SAM" id="MobiDB-lite"/>
    </source>
</evidence>
<feature type="compositionally biased region" description="Basic residues" evidence="1">
    <location>
        <begin position="29"/>
        <end position="57"/>
    </location>
</feature>
<dbReference type="AlphaFoldDB" id="A0A6J4U532"/>
<sequence length="76" mass="8193">CATRSCTRTCTCCGRVSPRSCTPSPGSRARWRASRTTRRRRSCGGSPTRRRVTRRRCSGTSPGSTPSSASVCSRPA</sequence>
<feature type="region of interest" description="Disordered" evidence="1">
    <location>
        <begin position="15"/>
        <end position="76"/>
    </location>
</feature>
<gene>
    <name evidence="2" type="ORF">AVDCRST_MAG79-1834</name>
</gene>
<feature type="compositionally biased region" description="Low complexity" evidence="1">
    <location>
        <begin position="58"/>
        <end position="76"/>
    </location>
</feature>
<reference evidence="2" key="1">
    <citation type="submission" date="2020-02" db="EMBL/GenBank/DDBJ databases">
        <authorList>
            <person name="Meier V. D."/>
        </authorList>
    </citation>
    <scope>NUCLEOTIDE SEQUENCE</scope>
    <source>
        <strain evidence="2">AVDCRST_MAG79</strain>
    </source>
</reference>
<feature type="non-terminal residue" evidence="2">
    <location>
        <position position="1"/>
    </location>
</feature>
<organism evidence="2">
    <name type="scientific">uncultured Thermoleophilia bacterium</name>
    <dbReference type="NCBI Taxonomy" id="1497501"/>
    <lineage>
        <taxon>Bacteria</taxon>
        <taxon>Bacillati</taxon>
        <taxon>Actinomycetota</taxon>
        <taxon>Thermoleophilia</taxon>
        <taxon>environmental samples</taxon>
    </lineage>
</organism>
<name>A0A6J4U532_9ACTN</name>
<dbReference type="EMBL" id="CADCWC010000275">
    <property type="protein sequence ID" value="CAA9540705.1"/>
    <property type="molecule type" value="Genomic_DNA"/>
</dbReference>
<protein>
    <submittedName>
        <fullName evidence="2">Uncharacterized protein</fullName>
    </submittedName>
</protein>
<proteinExistence type="predicted"/>
<evidence type="ECO:0000313" key="2">
    <source>
        <dbReference type="EMBL" id="CAA9540705.1"/>
    </source>
</evidence>
<feature type="non-terminal residue" evidence="2">
    <location>
        <position position="76"/>
    </location>
</feature>
<accession>A0A6J4U532</accession>